<dbReference type="GO" id="GO:0046872">
    <property type="term" value="F:metal ion binding"/>
    <property type="evidence" value="ECO:0007669"/>
    <property type="project" value="UniProtKB-KW"/>
</dbReference>
<comment type="cofactor">
    <cofactor evidence="1">
        <name>Mo-bis(molybdopterin guanine dinucleotide)</name>
        <dbReference type="ChEBI" id="CHEBI:60539"/>
    </cofactor>
</comment>
<evidence type="ECO:0000256" key="21">
    <source>
        <dbReference type="SAM" id="Phobius"/>
    </source>
</evidence>
<evidence type="ECO:0000256" key="10">
    <source>
        <dbReference type="ARBA" id="ARBA00022989"/>
    </source>
</evidence>
<dbReference type="GO" id="GO:0042128">
    <property type="term" value="P:nitrate assimilation"/>
    <property type="evidence" value="ECO:0007669"/>
    <property type="project" value="UniProtKB-KW"/>
</dbReference>
<dbReference type="InterPro" id="IPR023234">
    <property type="entry name" value="NarG-like_domain"/>
</dbReference>
<keyword evidence="6 20" id="KW-0349">Heme</keyword>
<evidence type="ECO:0000256" key="19">
    <source>
        <dbReference type="ARBA" id="ARBA00071287"/>
    </source>
</evidence>
<dbReference type="Proteomes" id="UP000184501">
    <property type="component" value="Unassembled WGS sequence"/>
</dbReference>
<sequence length="245" mass="27399">MNAVDVVLWVVLPYVALTVFVLGHVWRWRTDQFGWTTHTTQLLESRWLRLGAPLFHLGLLLAIGGHAIGLLVPKAWTEALGVSEHTYHIVALGGGVLAAVLVVSGLVLLLARRLVNGRVRRTTTRMDKVLYLVLSAVIAFGTGGTVGRNLLGCGYDYRETIAVWFRGIFWFHPEPRLMVDVPLVFQLHALSALVLFGLWPFTRLVHVWSVPVAYLWRPYVLYRHRRPRLSASARPGAVGDGRRGA</sequence>
<keyword evidence="11" id="KW-0560">Oxidoreductase</keyword>
<keyword evidence="14 21" id="KW-0472">Membrane</keyword>
<keyword evidence="5" id="KW-1003">Cell membrane</keyword>
<evidence type="ECO:0000256" key="14">
    <source>
        <dbReference type="ARBA" id="ARBA00023136"/>
    </source>
</evidence>
<evidence type="ECO:0000256" key="20">
    <source>
        <dbReference type="PIRSR" id="PIRSR603816-1"/>
    </source>
</evidence>
<gene>
    <name evidence="23" type="ORF">SAMN05444320_105234</name>
</gene>
<dbReference type="AlphaFoldDB" id="A0A1M5F2D5"/>
<comment type="subcellular location">
    <subcellularLocation>
        <location evidence="3">Cell membrane</location>
        <topology evidence="3">Multi-pass membrane protein</topology>
    </subcellularLocation>
</comment>
<feature type="transmembrane region" description="Helical" evidence="21">
    <location>
        <begin position="183"/>
        <end position="216"/>
    </location>
</feature>
<dbReference type="GO" id="GO:0009055">
    <property type="term" value="F:electron transfer activity"/>
    <property type="evidence" value="ECO:0007669"/>
    <property type="project" value="TreeGrafter"/>
</dbReference>
<proteinExistence type="inferred from homology"/>
<evidence type="ECO:0000256" key="1">
    <source>
        <dbReference type="ARBA" id="ARBA00001942"/>
    </source>
</evidence>
<evidence type="ECO:0000256" key="18">
    <source>
        <dbReference type="ARBA" id="ARBA00061480"/>
    </source>
</evidence>
<evidence type="ECO:0000256" key="2">
    <source>
        <dbReference type="ARBA" id="ARBA00001970"/>
    </source>
</evidence>
<keyword evidence="4" id="KW-0813">Transport</keyword>
<comment type="similarity">
    <text evidence="18">In the N-terminal section; belongs to the nitrate reductase alpha subunit family.</text>
</comment>
<dbReference type="NCBIfam" id="TIGR00351">
    <property type="entry name" value="narI"/>
    <property type="match status" value="1"/>
</dbReference>
<evidence type="ECO:0000256" key="16">
    <source>
        <dbReference type="ARBA" id="ARBA00061095"/>
    </source>
</evidence>
<keyword evidence="7 21" id="KW-0812">Transmembrane</keyword>
<dbReference type="Gene3D" id="1.20.950.20">
    <property type="entry name" value="Transmembrane di-heme cytochromes, Chain C"/>
    <property type="match status" value="1"/>
</dbReference>
<dbReference type="PANTHER" id="PTHR30598">
    <property type="entry name" value="NITRATE REDUCTASE PRIVATE CHAPERONE, REDOX ENZYME MATURATION PROTEIN REMP FAMILY"/>
    <property type="match status" value="1"/>
</dbReference>
<comment type="similarity">
    <text evidence="16">In the central section; belongs to the NarJ/NarW family.</text>
</comment>
<keyword evidence="9" id="KW-0249">Electron transport</keyword>
<dbReference type="InterPro" id="IPR051936">
    <property type="entry name" value="Heme-iron_electron_transfer"/>
</dbReference>
<comment type="function">
    <text evidence="15">Does not seem to have nitrate reductase activity.</text>
</comment>
<protein>
    <recommendedName>
        <fullName evidence="19">Nitrate reductase-like protein NarX</fullName>
    </recommendedName>
</protein>
<dbReference type="GO" id="GO:0008940">
    <property type="term" value="F:nitrate reductase activity"/>
    <property type="evidence" value="ECO:0007669"/>
    <property type="project" value="InterPro"/>
</dbReference>
<feature type="transmembrane region" description="Helical" evidence="21">
    <location>
        <begin position="89"/>
        <end position="109"/>
    </location>
</feature>
<dbReference type="InterPro" id="IPR003816">
    <property type="entry name" value="Nitrate_red_gam"/>
</dbReference>
<organism evidence="23 24">
    <name type="scientific">Streptoalloteichus hindustanus</name>
    <dbReference type="NCBI Taxonomy" id="2017"/>
    <lineage>
        <taxon>Bacteria</taxon>
        <taxon>Bacillati</taxon>
        <taxon>Actinomycetota</taxon>
        <taxon>Actinomycetes</taxon>
        <taxon>Pseudonocardiales</taxon>
        <taxon>Pseudonocardiaceae</taxon>
        <taxon>Streptoalloteichus</taxon>
    </lineage>
</organism>
<dbReference type="PANTHER" id="PTHR30598:SF3">
    <property type="entry name" value="RESPIRATORY NITRATE REDUCTASE 1 GAMMA CHAIN"/>
    <property type="match status" value="1"/>
</dbReference>
<dbReference type="GO" id="GO:0020037">
    <property type="term" value="F:heme binding"/>
    <property type="evidence" value="ECO:0007669"/>
    <property type="project" value="TreeGrafter"/>
</dbReference>
<dbReference type="Pfam" id="PF02665">
    <property type="entry name" value="Nitrate_red_gam"/>
    <property type="match status" value="1"/>
</dbReference>
<feature type="transmembrane region" description="Helical" evidence="21">
    <location>
        <begin position="47"/>
        <end position="69"/>
    </location>
</feature>
<evidence type="ECO:0000256" key="11">
    <source>
        <dbReference type="ARBA" id="ARBA00023002"/>
    </source>
</evidence>
<feature type="transmembrane region" description="Helical" evidence="21">
    <location>
        <begin position="129"/>
        <end position="147"/>
    </location>
</feature>
<keyword evidence="24" id="KW-1185">Reference proteome</keyword>
<evidence type="ECO:0000259" key="22">
    <source>
        <dbReference type="Pfam" id="PF02665"/>
    </source>
</evidence>
<dbReference type="RefSeq" id="WP_073484298.1">
    <property type="nucleotide sequence ID" value="NZ_FQVN01000005.1"/>
</dbReference>
<dbReference type="EMBL" id="FQVN01000005">
    <property type="protein sequence ID" value="SHF85361.1"/>
    <property type="molecule type" value="Genomic_DNA"/>
</dbReference>
<evidence type="ECO:0000256" key="8">
    <source>
        <dbReference type="ARBA" id="ARBA00022723"/>
    </source>
</evidence>
<evidence type="ECO:0000256" key="15">
    <source>
        <dbReference type="ARBA" id="ARBA00056200"/>
    </source>
</evidence>
<dbReference type="STRING" id="2017.SAMN05444320_105234"/>
<dbReference type="OrthoDB" id="9788113at2"/>
<evidence type="ECO:0000256" key="13">
    <source>
        <dbReference type="ARBA" id="ARBA00023063"/>
    </source>
</evidence>
<keyword evidence="10 21" id="KW-1133">Transmembrane helix</keyword>
<feature type="binding site" description="axial binding residue" evidence="20">
    <location>
        <position position="66"/>
    </location>
    <ligand>
        <name>heme b</name>
        <dbReference type="ChEBI" id="CHEBI:60344"/>
        <label>2</label>
    </ligand>
    <ligandPart>
        <name>Fe</name>
        <dbReference type="ChEBI" id="CHEBI:18248"/>
    </ligandPart>
</feature>
<dbReference type="SUPFAM" id="SSF103501">
    <property type="entry name" value="Respiratory nitrate reductase 1 gamma chain"/>
    <property type="match status" value="1"/>
</dbReference>
<dbReference type="GO" id="GO:0019645">
    <property type="term" value="P:anaerobic electron transport chain"/>
    <property type="evidence" value="ECO:0007669"/>
    <property type="project" value="TreeGrafter"/>
</dbReference>
<evidence type="ECO:0000256" key="5">
    <source>
        <dbReference type="ARBA" id="ARBA00022475"/>
    </source>
</evidence>
<comment type="similarity">
    <text evidence="17">In the C-terminal section; belongs to the nitrate reductase gamma subunit family.</text>
</comment>
<evidence type="ECO:0000313" key="24">
    <source>
        <dbReference type="Proteomes" id="UP000184501"/>
    </source>
</evidence>
<name>A0A1M5F2D5_STRHI</name>
<keyword evidence="13" id="KW-0534">Nitrate assimilation</keyword>
<feature type="domain" description="NarG-like" evidence="22">
    <location>
        <begin position="6"/>
        <end position="225"/>
    </location>
</feature>
<feature type="binding site" description="axial binding residue" evidence="20">
    <location>
        <position position="206"/>
    </location>
    <ligand>
        <name>heme b</name>
        <dbReference type="ChEBI" id="CHEBI:60344"/>
        <label>1</label>
    </ligand>
    <ligandPart>
        <name>Fe</name>
        <dbReference type="ChEBI" id="CHEBI:18248"/>
    </ligandPart>
</feature>
<evidence type="ECO:0000256" key="17">
    <source>
        <dbReference type="ARBA" id="ARBA00061196"/>
    </source>
</evidence>
<feature type="binding site" description="axial binding residue" evidence="20">
    <location>
        <position position="188"/>
    </location>
    <ligand>
        <name>heme b</name>
        <dbReference type="ChEBI" id="CHEBI:60344"/>
        <label>1</label>
    </ligand>
    <ligandPart>
        <name>Fe</name>
        <dbReference type="ChEBI" id="CHEBI:18248"/>
    </ligandPart>
</feature>
<keyword evidence="12 20" id="KW-0408">Iron</keyword>
<evidence type="ECO:0000256" key="9">
    <source>
        <dbReference type="ARBA" id="ARBA00022982"/>
    </source>
</evidence>
<keyword evidence="8" id="KW-0479">Metal-binding</keyword>
<evidence type="ECO:0000256" key="6">
    <source>
        <dbReference type="ARBA" id="ARBA00022617"/>
    </source>
</evidence>
<evidence type="ECO:0000256" key="12">
    <source>
        <dbReference type="ARBA" id="ARBA00023004"/>
    </source>
</evidence>
<dbReference type="GO" id="GO:0005886">
    <property type="term" value="C:plasma membrane"/>
    <property type="evidence" value="ECO:0007669"/>
    <property type="project" value="UniProtKB-SubCell"/>
</dbReference>
<evidence type="ECO:0000313" key="23">
    <source>
        <dbReference type="EMBL" id="SHF85361.1"/>
    </source>
</evidence>
<feature type="transmembrane region" description="Helical" evidence="21">
    <location>
        <begin position="6"/>
        <end position="26"/>
    </location>
</feature>
<dbReference type="InterPro" id="IPR036197">
    <property type="entry name" value="NarG-like_sf"/>
</dbReference>
<reference evidence="23 24" key="1">
    <citation type="submission" date="2016-11" db="EMBL/GenBank/DDBJ databases">
        <authorList>
            <person name="Jaros S."/>
            <person name="Januszkiewicz K."/>
            <person name="Wedrychowicz H."/>
        </authorList>
    </citation>
    <scope>NUCLEOTIDE SEQUENCE [LARGE SCALE GENOMIC DNA]</scope>
    <source>
        <strain evidence="23 24">DSM 44523</strain>
    </source>
</reference>
<accession>A0A1M5F2D5</accession>
<dbReference type="FunFam" id="1.20.950.20:FF:000001">
    <property type="entry name" value="Respiratory nitrate reductase subunit gamma"/>
    <property type="match status" value="1"/>
</dbReference>
<evidence type="ECO:0000256" key="4">
    <source>
        <dbReference type="ARBA" id="ARBA00022448"/>
    </source>
</evidence>
<evidence type="ECO:0000256" key="7">
    <source>
        <dbReference type="ARBA" id="ARBA00022692"/>
    </source>
</evidence>
<comment type="cofactor">
    <cofactor evidence="2">
        <name>heme b</name>
        <dbReference type="ChEBI" id="CHEBI:60344"/>
    </cofactor>
</comment>
<feature type="binding site" description="axial binding residue" evidence="20">
    <location>
        <position position="56"/>
    </location>
    <ligand>
        <name>heme b</name>
        <dbReference type="ChEBI" id="CHEBI:60344"/>
        <label>1</label>
    </ligand>
    <ligandPart>
        <name>Fe</name>
        <dbReference type="ChEBI" id="CHEBI:18248"/>
    </ligandPart>
</feature>
<evidence type="ECO:0000256" key="3">
    <source>
        <dbReference type="ARBA" id="ARBA00004651"/>
    </source>
</evidence>
<dbReference type="GO" id="GO:0009325">
    <property type="term" value="C:nitrate reductase complex"/>
    <property type="evidence" value="ECO:0007669"/>
    <property type="project" value="InterPro"/>
</dbReference>